<evidence type="ECO:0000313" key="9">
    <source>
        <dbReference type="EMBL" id="KHN87058.1"/>
    </source>
</evidence>
<feature type="transmembrane region" description="Helical" evidence="8">
    <location>
        <begin position="80"/>
        <end position="101"/>
    </location>
</feature>
<dbReference type="InterPro" id="IPR006603">
    <property type="entry name" value="PQ-loop_rpt"/>
</dbReference>
<feature type="transmembrane region" description="Helical" evidence="8">
    <location>
        <begin position="159"/>
        <end position="183"/>
    </location>
</feature>
<dbReference type="PANTHER" id="PTHR14856:SF9">
    <property type="entry name" value="PQ-LOOP REPEAT-CONTAINING PROTEIN 1"/>
    <property type="match status" value="1"/>
</dbReference>
<feature type="transmembrane region" description="Helical" evidence="8">
    <location>
        <begin position="130"/>
        <end position="153"/>
    </location>
</feature>
<dbReference type="OrthoDB" id="292213at2759"/>
<evidence type="ECO:0000313" key="10">
    <source>
        <dbReference type="Proteomes" id="UP000031036"/>
    </source>
</evidence>
<sequence>MMVIDRAGVDLIPLKELISTFLLVFASAFIIFGGGIPYVFQYLEILERKNAQGFSLLVCLSLCIANILRVLFWFGKRFDIALLAQSVVMLICMILMLEISVRMNRKLVHKSQRSSLWLPVDKRSQTPFKLLAFVVGEVCLFSGGDLIAHFWAWNDLSSYLLALGTFTFVCSLITALFIQWTVYIESLGMVSLLVEASLGMPQLIRNYKRRSTTGMSVRMVFLWLLGDCAKTVYFVARSSPAQFWICAILQITIDILILLQVHFYGKGPPIPYAAPQTVQ</sequence>
<keyword evidence="4 8" id="KW-1133">Transmembrane helix</keyword>
<feature type="transmembrane region" description="Helical" evidence="8">
    <location>
        <begin position="52"/>
        <end position="74"/>
    </location>
</feature>
<dbReference type="SMART" id="SM00679">
    <property type="entry name" value="CTNS"/>
    <property type="match status" value="2"/>
</dbReference>
<dbReference type="AlphaFoldDB" id="A0A0B2VZH3"/>
<dbReference type="InterPro" id="IPR052241">
    <property type="entry name" value="SLC66/Scramblase_ANY1"/>
</dbReference>
<evidence type="ECO:0000256" key="2">
    <source>
        <dbReference type="ARBA" id="ARBA00022692"/>
    </source>
</evidence>
<name>A0A0B2VZH3_TOXCA</name>
<evidence type="ECO:0000256" key="6">
    <source>
        <dbReference type="ARBA" id="ARBA00040648"/>
    </source>
</evidence>
<evidence type="ECO:0000256" key="1">
    <source>
        <dbReference type="ARBA" id="ARBA00004141"/>
    </source>
</evidence>
<accession>A0A0B2VZH3</accession>
<evidence type="ECO:0000256" key="7">
    <source>
        <dbReference type="ARBA" id="ARBA00043159"/>
    </source>
</evidence>
<reference evidence="9 10" key="1">
    <citation type="submission" date="2014-11" db="EMBL/GenBank/DDBJ databases">
        <title>Genetic blueprint of the zoonotic pathogen Toxocara canis.</title>
        <authorList>
            <person name="Zhu X.-Q."/>
            <person name="Korhonen P.K."/>
            <person name="Cai H."/>
            <person name="Young N.D."/>
            <person name="Nejsum P."/>
            <person name="von Samson-Himmelstjerna G."/>
            <person name="Boag P.R."/>
            <person name="Tan P."/>
            <person name="Li Q."/>
            <person name="Min J."/>
            <person name="Yang Y."/>
            <person name="Wang X."/>
            <person name="Fang X."/>
            <person name="Hall R.S."/>
            <person name="Hofmann A."/>
            <person name="Sternberg P.W."/>
            <person name="Jex A.R."/>
            <person name="Gasser R.B."/>
        </authorList>
    </citation>
    <scope>NUCLEOTIDE SEQUENCE [LARGE SCALE GENOMIC DNA]</scope>
    <source>
        <strain evidence="9">PN_DK_2014</strain>
    </source>
</reference>
<dbReference type="OMA" id="QMSLDIY"/>
<dbReference type="FunFam" id="1.20.1280.290:FF:000008">
    <property type="entry name" value="PQ-loop repeat-containing protein 1"/>
    <property type="match status" value="1"/>
</dbReference>
<dbReference type="GO" id="GO:0005829">
    <property type="term" value="C:cytosol"/>
    <property type="evidence" value="ECO:0007669"/>
    <property type="project" value="GOC"/>
</dbReference>
<dbReference type="GO" id="GO:0005802">
    <property type="term" value="C:trans-Golgi network"/>
    <property type="evidence" value="ECO:0007669"/>
    <property type="project" value="TreeGrafter"/>
</dbReference>
<organism evidence="9 10">
    <name type="scientific">Toxocara canis</name>
    <name type="common">Canine roundworm</name>
    <dbReference type="NCBI Taxonomy" id="6265"/>
    <lineage>
        <taxon>Eukaryota</taxon>
        <taxon>Metazoa</taxon>
        <taxon>Ecdysozoa</taxon>
        <taxon>Nematoda</taxon>
        <taxon>Chromadorea</taxon>
        <taxon>Rhabditida</taxon>
        <taxon>Spirurina</taxon>
        <taxon>Ascaridomorpha</taxon>
        <taxon>Ascaridoidea</taxon>
        <taxon>Toxocaridae</taxon>
        <taxon>Toxocara</taxon>
    </lineage>
</organism>
<evidence type="ECO:0000256" key="8">
    <source>
        <dbReference type="SAM" id="Phobius"/>
    </source>
</evidence>
<keyword evidence="10" id="KW-1185">Reference proteome</keyword>
<dbReference type="Gene3D" id="1.20.1280.290">
    <property type="match status" value="2"/>
</dbReference>
<dbReference type="STRING" id="6265.A0A0B2VZH3"/>
<dbReference type="FunFam" id="1.20.1280.290:FF:000005">
    <property type="entry name" value="PQ-loop repeat-containing protein 1"/>
    <property type="match status" value="1"/>
</dbReference>
<dbReference type="GO" id="GO:0016020">
    <property type="term" value="C:membrane"/>
    <property type="evidence" value="ECO:0007669"/>
    <property type="project" value="UniProtKB-SubCell"/>
</dbReference>
<feature type="transmembrane region" description="Helical" evidence="8">
    <location>
        <begin position="20"/>
        <end position="40"/>
    </location>
</feature>
<keyword evidence="5 8" id="KW-0472">Membrane</keyword>
<dbReference type="Proteomes" id="UP000031036">
    <property type="component" value="Unassembled WGS sequence"/>
</dbReference>
<dbReference type="GO" id="GO:0005768">
    <property type="term" value="C:endosome"/>
    <property type="evidence" value="ECO:0007669"/>
    <property type="project" value="TreeGrafter"/>
</dbReference>
<dbReference type="Pfam" id="PF04193">
    <property type="entry name" value="PQ-loop"/>
    <property type="match status" value="2"/>
</dbReference>
<feature type="transmembrane region" description="Helical" evidence="8">
    <location>
        <begin position="215"/>
        <end position="235"/>
    </location>
</feature>
<evidence type="ECO:0000256" key="4">
    <source>
        <dbReference type="ARBA" id="ARBA00022989"/>
    </source>
</evidence>
<gene>
    <name evidence="9" type="primary">PQLC1</name>
    <name evidence="9" type="ORF">Tcan_11208</name>
</gene>
<evidence type="ECO:0000256" key="3">
    <source>
        <dbReference type="ARBA" id="ARBA00022737"/>
    </source>
</evidence>
<dbReference type="GO" id="GO:0045332">
    <property type="term" value="P:phospholipid translocation"/>
    <property type="evidence" value="ECO:0007669"/>
    <property type="project" value="TreeGrafter"/>
</dbReference>
<comment type="caution">
    <text evidence="9">The sequence shown here is derived from an EMBL/GenBank/DDBJ whole genome shotgun (WGS) entry which is preliminary data.</text>
</comment>
<dbReference type="PANTHER" id="PTHR14856">
    <property type="entry name" value="PQ-LOOP REPEAT-CONTAINING PROTEIN 1-LIKE PROTEIN"/>
    <property type="match status" value="1"/>
</dbReference>
<dbReference type="GO" id="GO:0042147">
    <property type="term" value="P:retrograde transport, endosome to Golgi"/>
    <property type="evidence" value="ECO:0007669"/>
    <property type="project" value="TreeGrafter"/>
</dbReference>
<dbReference type="EMBL" id="JPKZ01000486">
    <property type="protein sequence ID" value="KHN87058.1"/>
    <property type="molecule type" value="Genomic_DNA"/>
</dbReference>
<feature type="transmembrane region" description="Helical" evidence="8">
    <location>
        <begin position="241"/>
        <end position="259"/>
    </location>
</feature>
<proteinExistence type="predicted"/>
<evidence type="ECO:0000256" key="5">
    <source>
        <dbReference type="ARBA" id="ARBA00023136"/>
    </source>
</evidence>
<keyword evidence="3" id="KW-0677">Repeat</keyword>
<comment type="subcellular location">
    <subcellularLocation>
        <location evidence="1">Membrane</location>
        <topology evidence="1">Multi-pass membrane protein</topology>
    </subcellularLocation>
</comment>
<protein>
    <recommendedName>
        <fullName evidence="6">Solute carrier family 66 member 2</fullName>
    </recommendedName>
    <alternativeName>
        <fullName evidence="7">PQ-loop repeat-containing protein 1</fullName>
    </alternativeName>
</protein>
<keyword evidence="2 8" id="KW-0812">Transmembrane</keyword>